<dbReference type="Proteomes" id="UP000199645">
    <property type="component" value="Unassembled WGS sequence"/>
</dbReference>
<keyword evidence="2" id="KW-1185">Reference proteome</keyword>
<evidence type="ECO:0000313" key="2">
    <source>
        <dbReference type="Proteomes" id="UP000199645"/>
    </source>
</evidence>
<dbReference type="RefSeq" id="WP_093609772.1">
    <property type="nucleotide sequence ID" value="NZ_BOMT01000010.1"/>
</dbReference>
<dbReference type="OrthoDB" id="3357690at2"/>
<protein>
    <submittedName>
        <fullName evidence="1">Uncharacterized protein</fullName>
    </submittedName>
</protein>
<reference evidence="1 2" key="1">
    <citation type="submission" date="2016-10" db="EMBL/GenBank/DDBJ databases">
        <authorList>
            <person name="de Groot N.N."/>
        </authorList>
    </citation>
    <scope>NUCLEOTIDE SEQUENCE [LARGE SCALE GENOMIC DNA]</scope>
    <source>
        <strain evidence="1 2">DSM 43019</strain>
    </source>
</reference>
<dbReference type="STRING" id="35752.SAMN05421541_101698"/>
<dbReference type="EMBL" id="FONV01000001">
    <property type="protein sequence ID" value="SFE42992.1"/>
    <property type="molecule type" value="Genomic_DNA"/>
</dbReference>
<proteinExistence type="predicted"/>
<accession>A0A1I2AGH7</accession>
<gene>
    <name evidence="1" type="ORF">SAMN05421541_101698</name>
</gene>
<evidence type="ECO:0000313" key="1">
    <source>
        <dbReference type="EMBL" id="SFE42992.1"/>
    </source>
</evidence>
<dbReference type="AlphaFoldDB" id="A0A1I2AGH7"/>
<sequence>MTPRPCTDGTLRHLSVDLDFGPGEDGGLTGYALCSTPERRVWTEDQSAIWIGYDMGLRKDDTNIDRLPPCAECLRVAELLADPETAPHVQLQLRPPRPTTAAEFDGDGIRNVLITDVFTGALPGRAAAVYLLIFTAVPDRPGFGELVEIMDLPWDMGAIVRMGQVGDWAAVVGFAASADVPERDRRLIALAARLAGEEPVGPEAAAEFAGDPEAAQRVTDALDAATGRREYRKINWRRP</sequence>
<name>A0A1I2AGH7_9ACTN</name>
<organism evidence="1 2">
    <name type="scientific">Actinoplanes philippinensis</name>
    <dbReference type="NCBI Taxonomy" id="35752"/>
    <lineage>
        <taxon>Bacteria</taxon>
        <taxon>Bacillati</taxon>
        <taxon>Actinomycetota</taxon>
        <taxon>Actinomycetes</taxon>
        <taxon>Micromonosporales</taxon>
        <taxon>Micromonosporaceae</taxon>
        <taxon>Actinoplanes</taxon>
    </lineage>
</organism>